<protein>
    <recommendedName>
        <fullName evidence="4">Transposase, Ptta/En/Spm, plant</fullName>
    </recommendedName>
</protein>
<feature type="compositionally biased region" description="Basic and acidic residues" evidence="1">
    <location>
        <begin position="296"/>
        <end position="320"/>
    </location>
</feature>
<sequence length="367" mass="42908">MESPPMEVETGKKKKVRGLTTLPHLTKNSNPLRRVVKYNEKGQPVGPMSTQLFSYMGVLARTMVPLSYEHWRKVPNALKEKLWSFLEVKFVIESKSKKKLMGSVGMKWRTFKSYLTRTYIIPFKDQPELLKHPPPKYSFIDQEDWDLFVQSRLTEQFQNFSNSQIERRSKHKLVHRLSRKGYVGLADEMKKNGHISSIEEVDRSLLWKMARQNNKGEYVNEAVKEKAEKIDELKKQVEEGSFVGEGNFDILTMALGTEEHPGRVRGLGHFVTESTDLNVSKPINSKEQLRIMKSQLQEEKDRREKAEEELNEERRKREELEVELRSTQSKLERTIEKLETMDSTVQWLRSQFESFIQPSQDKSNGSN</sequence>
<evidence type="ECO:0000313" key="2">
    <source>
        <dbReference type="EMBL" id="RVX00399.1"/>
    </source>
</evidence>
<dbReference type="PANTHER" id="PTHR33018:SF31">
    <property type="entry name" value="TRANSPOSASE, PTTA_EN_SPM, PLANT"/>
    <property type="match status" value="1"/>
</dbReference>
<dbReference type="AlphaFoldDB" id="A0A438IUH7"/>
<comment type="caution">
    <text evidence="2">The sequence shown here is derived from an EMBL/GenBank/DDBJ whole genome shotgun (WGS) entry which is preliminary data.</text>
</comment>
<dbReference type="Proteomes" id="UP000288805">
    <property type="component" value="Unassembled WGS sequence"/>
</dbReference>
<accession>A0A438IUH7</accession>
<evidence type="ECO:0000313" key="3">
    <source>
        <dbReference type="Proteomes" id="UP000288805"/>
    </source>
</evidence>
<dbReference type="EMBL" id="QGNW01000082">
    <property type="protein sequence ID" value="RVX00399.1"/>
    <property type="molecule type" value="Genomic_DNA"/>
</dbReference>
<feature type="region of interest" description="Disordered" evidence="1">
    <location>
        <begin position="294"/>
        <end position="320"/>
    </location>
</feature>
<evidence type="ECO:0008006" key="4">
    <source>
        <dbReference type="Google" id="ProtNLM"/>
    </source>
</evidence>
<proteinExistence type="predicted"/>
<gene>
    <name evidence="2" type="ORF">CK203_024674</name>
</gene>
<evidence type="ECO:0000256" key="1">
    <source>
        <dbReference type="SAM" id="MobiDB-lite"/>
    </source>
</evidence>
<name>A0A438IUH7_VITVI</name>
<dbReference type="PANTHER" id="PTHR33018">
    <property type="entry name" value="OS10G0338966 PROTEIN-RELATED"/>
    <property type="match status" value="1"/>
</dbReference>
<dbReference type="InterPro" id="IPR004252">
    <property type="entry name" value="Probable_transposase_24"/>
</dbReference>
<reference evidence="2 3" key="1">
    <citation type="journal article" date="2018" name="PLoS Genet.">
        <title>Population sequencing reveals clonal diversity and ancestral inbreeding in the grapevine cultivar Chardonnay.</title>
        <authorList>
            <person name="Roach M.J."/>
            <person name="Johnson D.L."/>
            <person name="Bohlmann J."/>
            <person name="van Vuuren H.J."/>
            <person name="Jones S.J."/>
            <person name="Pretorius I.S."/>
            <person name="Schmidt S.A."/>
            <person name="Borneman A.R."/>
        </authorList>
    </citation>
    <scope>NUCLEOTIDE SEQUENCE [LARGE SCALE GENOMIC DNA]</scope>
    <source>
        <strain evidence="3">cv. Chardonnay</strain>
        <tissue evidence="2">Leaf</tissue>
    </source>
</reference>
<dbReference type="Pfam" id="PF03004">
    <property type="entry name" value="Transposase_24"/>
    <property type="match status" value="1"/>
</dbReference>
<organism evidence="2 3">
    <name type="scientific">Vitis vinifera</name>
    <name type="common">Grape</name>
    <dbReference type="NCBI Taxonomy" id="29760"/>
    <lineage>
        <taxon>Eukaryota</taxon>
        <taxon>Viridiplantae</taxon>
        <taxon>Streptophyta</taxon>
        <taxon>Embryophyta</taxon>
        <taxon>Tracheophyta</taxon>
        <taxon>Spermatophyta</taxon>
        <taxon>Magnoliopsida</taxon>
        <taxon>eudicotyledons</taxon>
        <taxon>Gunneridae</taxon>
        <taxon>Pentapetalae</taxon>
        <taxon>rosids</taxon>
        <taxon>Vitales</taxon>
        <taxon>Vitaceae</taxon>
        <taxon>Viteae</taxon>
        <taxon>Vitis</taxon>
    </lineage>
</organism>